<feature type="chain" id="PRO_5038531228" evidence="7">
    <location>
        <begin position="20"/>
        <end position="529"/>
    </location>
</feature>
<dbReference type="RefSeq" id="WP_126018072.1">
    <property type="nucleotide sequence ID" value="NZ_CP034437.1"/>
</dbReference>
<dbReference type="PANTHER" id="PTHR43649:SF33">
    <property type="entry name" value="POLYGALACTURONAN_RHAMNOGALACTURONAN-BINDING PROTEIN YTCQ"/>
    <property type="match status" value="1"/>
</dbReference>
<keyword evidence="4" id="KW-0564">Palmitate</keyword>
<protein>
    <submittedName>
        <fullName evidence="8">Extracellular solute-binding protein</fullName>
    </submittedName>
</protein>
<keyword evidence="5" id="KW-0449">Lipoprotein</keyword>
<feature type="region of interest" description="Disordered" evidence="6">
    <location>
        <begin position="29"/>
        <end position="61"/>
    </location>
</feature>
<evidence type="ECO:0000256" key="5">
    <source>
        <dbReference type="ARBA" id="ARBA00023288"/>
    </source>
</evidence>
<dbReference type="Pfam" id="PF01547">
    <property type="entry name" value="SBP_bac_1"/>
    <property type="match status" value="1"/>
</dbReference>
<dbReference type="InterPro" id="IPR050490">
    <property type="entry name" value="Bact_solute-bd_prot1"/>
</dbReference>
<dbReference type="PANTHER" id="PTHR43649">
    <property type="entry name" value="ARABINOSE-BINDING PROTEIN-RELATED"/>
    <property type="match status" value="1"/>
</dbReference>
<gene>
    <name evidence="8" type="ORF">EJC50_23870</name>
</gene>
<name>A0A3Q8X7R8_9BACL</name>
<reference evidence="9" key="1">
    <citation type="submission" date="2018-12" db="EMBL/GenBank/DDBJ databases">
        <title>Genome sequence of Peanibacillus sp.</title>
        <authorList>
            <person name="Subramani G."/>
            <person name="Srinivasan S."/>
            <person name="Kim M.K."/>
        </authorList>
    </citation>
    <scope>NUCLEOTIDE SEQUENCE [LARGE SCALE GENOMIC DNA]</scope>
    <source>
        <strain evidence="9">18JY67-1</strain>
    </source>
</reference>
<keyword evidence="2 7" id="KW-0732">Signal</keyword>
<proteinExistence type="predicted"/>
<evidence type="ECO:0000313" key="9">
    <source>
        <dbReference type="Proteomes" id="UP000272528"/>
    </source>
</evidence>
<dbReference type="Proteomes" id="UP000272528">
    <property type="component" value="Chromosome"/>
</dbReference>
<dbReference type="AlphaFoldDB" id="A0A3Q8X7R8"/>
<dbReference type="OrthoDB" id="9787283at2"/>
<evidence type="ECO:0000256" key="2">
    <source>
        <dbReference type="ARBA" id="ARBA00022729"/>
    </source>
</evidence>
<evidence type="ECO:0000256" key="1">
    <source>
        <dbReference type="ARBA" id="ARBA00022475"/>
    </source>
</evidence>
<evidence type="ECO:0000313" key="8">
    <source>
        <dbReference type="EMBL" id="AZN42384.1"/>
    </source>
</evidence>
<evidence type="ECO:0000256" key="4">
    <source>
        <dbReference type="ARBA" id="ARBA00023139"/>
    </source>
</evidence>
<keyword evidence="9" id="KW-1185">Reference proteome</keyword>
<evidence type="ECO:0000256" key="6">
    <source>
        <dbReference type="SAM" id="MobiDB-lite"/>
    </source>
</evidence>
<feature type="signal peptide" evidence="7">
    <location>
        <begin position="1"/>
        <end position="19"/>
    </location>
</feature>
<evidence type="ECO:0000256" key="3">
    <source>
        <dbReference type="ARBA" id="ARBA00023136"/>
    </source>
</evidence>
<dbReference type="SUPFAM" id="SSF53850">
    <property type="entry name" value="Periplasmic binding protein-like II"/>
    <property type="match status" value="1"/>
</dbReference>
<dbReference type="Gene3D" id="3.40.190.10">
    <property type="entry name" value="Periplasmic binding protein-like II"/>
    <property type="match status" value="2"/>
</dbReference>
<accession>A0A3Q8X7R8</accession>
<dbReference type="EMBL" id="CP034437">
    <property type="protein sequence ID" value="AZN42384.1"/>
    <property type="molecule type" value="Genomic_DNA"/>
</dbReference>
<keyword evidence="1" id="KW-1003">Cell membrane</keyword>
<dbReference type="InterPro" id="IPR006059">
    <property type="entry name" value="SBP"/>
</dbReference>
<sequence>MRKGLSMLLLISLALGLIAGCSGGNNEGNNASNHKADSKNSSSTSNSSNNSADSSDSNANKTSLPEKTFTFLDVSHPSWPYDENWLVWKLLKEQTGVSFKVQVPSGEMADALSLAIASGELPDLLYTEDKSLADKYGQMGALANILDYTDIMPNFKQWMEKYPNDTRNAIAADGKMYIFPNQGIGETNRMIWMYREDIFKKLNLTPPQNWDELYTVLKALKQAYPDSYPLSWRDGIAYLLNFSASFKTSNDFYYDYDTNTWKYAPLDDNYKTMIGYFNKFYKEGLIPPDFLSIDTKQWQDLISTDKAFITLDYIGRIDFYNTPLRADNPDYNLLFMPPPEGVPGSQKNAFTQFDQAGMMVSGDSKNIKDVMKYFDFLYSEDGKNLVSWGKEGETYTVKDGKNVLNPDYTTVADLRKKTGLSTDGAYTWFDYDAHLSLSSPELASAYEQARKYDSQQQPMPTLTQTELDDTNVEMTSIQKYRDENVAKFILGTRSLSEWDKYVSDLKGLGVDHVISVYKEAYERSLQTAK</sequence>
<keyword evidence="3" id="KW-0472">Membrane</keyword>
<dbReference type="KEGG" id="palb:EJC50_23870"/>
<dbReference type="PROSITE" id="PS51257">
    <property type="entry name" value="PROKAR_LIPOPROTEIN"/>
    <property type="match status" value="1"/>
</dbReference>
<organism evidence="8 9">
    <name type="scientific">Paenibacillus albus</name>
    <dbReference type="NCBI Taxonomy" id="2495582"/>
    <lineage>
        <taxon>Bacteria</taxon>
        <taxon>Bacillati</taxon>
        <taxon>Bacillota</taxon>
        <taxon>Bacilli</taxon>
        <taxon>Bacillales</taxon>
        <taxon>Paenibacillaceae</taxon>
        <taxon>Paenibacillus</taxon>
    </lineage>
</organism>
<evidence type="ECO:0000256" key="7">
    <source>
        <dbReference type="SAM" id="SignalP"/>
    </source>
</evidence>